<dbReference type="Proteomes" id="UP000323671">
    <property type="component" value="Chromosome"/>
</dbReference>
<evidence type="ECO:0000313" key="4">
    <source>
        <dbReference type="Proteomes" id="UP000323671"/>
    </source>
</evidence>
<sequence>MPAHHPALRASPLRRPVPIRGAEKIQCFALLAALGVAFLLPAPASQAAGGAAAATPQAGAPQVGPELIWDTRARRALSRAELDALLVRSPYVLLGEVHDNREQHRRQRDLLATMVAAGRRPALVMEQFDSEHQPALNAIQQRPGVSAESLRAAGHWSPGWSWHDYAPLVALALDHRLPIRAGNVSRERAKPVTRQGFAAIPKEERQLLALETGWSPSQEQAQRQEVADGHCGQLDSEAGRQLAGRLAAVQRWRDGMLADALLDSPADEGGAVAILGNGHARRDLGVPTRIVARGLPATAVLAVGQIEWRDGANALADYPEARPERYDVVWFSPREERSDPCAAFIMPRPATNDGTKR</sequence>
<evidence type="ECO:0000256" key="1">
    <source>
        <dbReference type="SAM" id="SignalP"/>
    </source>
</evidence>
<feature type="domain" description="Haem-binding uptake Tiki superfamily ChaN" evidence="2">
    <location>
        <begin position="88"/>
        <end position="290"/>
    </location>
</feature>
<name>A0A5C1E784_9RHOO</name>
<gene>
    <name evidence="3" type="ORF">OTERR_09730</name>
</gene>
<keyword evidence="4" id="KW-1185">Reference proteome</keyword>
<dbReference type="Gene3D" id="3.40.50.11550">
    <property type="match status" value="2"/>
</dbReference>
<protein>
    <recommendedName>
        <fullName evidence="2">Haem-binding uptake Tiki superfamily ChaN domain-containing protein</fullName>
    </recommendedName>
</protein>
<dbReference type="AlphaFoldDB" id="A0A5C1E784"/>
<dbReference type="CDD" id="cd14727">
    <property type="entry name" value="ChanN-like"/>
    <property type="match status" value="1"/>
</dbReference>
<dbReference type="SUPFAM" id="SSF159501">
    <property type="entry name" value="EreA/ChaN-like"/>
    <property type="match status" value="1"/>
</dbReference>
<organism evidence="3 4">
    <name type="scientific">Oryzomicrobium terrae</name>
    <dbReference type="NCBI Taxonomy" id="1735038"/>
    <lineage>
        <taxon>Bacteria</taxon>
        <taxon>Pseudomonadati</taxon>
        <taxon>Pseudomonadota</taxon>
        <taxon>Betaproteobacteria</taxon>
        <taxon>Rhodocyclales</taxon>
        <taxon>Rhodocyclaceae</taxon>
        <taxon>Oryzomicrobium</taxon>
    </lineage>
</organism>
<dbReference type="KEGG" id="otr:OTERR_09730"/>
<dbReference type="Pfam" id="PF04187">
    <property type="entry name" value="Cofac_haem_bdg"/>
    <property type="match status" value="1"/>
</dbReference>
<proteinExistence type="predicted"/>
<dbReference type="EMBL" id="CP022579">
    <property type="protein sequence ID" value="QEL64449.1"/>
    <property type="molecule type" value="Genomic_DNA"/>
</dbReference>
<dbReference type="InterPro" id="IPR007314">
    <property type="entry name" value="Cofac_haem-bd_dom"/>
</dbReference>
<accession>A0A5C1E784</accession>
<reference evidence="3 4" key="1">
    <citation type="submission" date="2017-07" db="EMBL/GenBank/DDBJ databases">
        <title>Complete genome sequence of Oryzomicrobium terrae TPP412.</title>
        <authorList>
            <person name="Chiu L.-W."/>
            <person name="Lo K.-J."/>
            <person name="Tsai Y.-M."/>
            <person name="Lin S.-S."/>
            <person name="Kuo C.-H."/>
            <person name="Liu C.-T."/>
        </authorList>
    </citation>
    <scope>NUCLEOTIDE SEQUENCE [LARGE SCALE GENOMIC DNA]</scope>
    <source>
        <strain evidence="3 4">TPP412</strain>
    </source>
</reference>
<evidence type="ECO:0000313" key="3">
    <source>
        <dbReference type="EMBL" id="QEL64449.1"/>
    </source>
</evidence>
<keyword evidence="1" id="KW-0732">Signal</keyword>
<evidence type="ECO:0000259" key="2">
    <source>
        <dbReference type="Pfam" id="PF04187"/>
    </source>
</evidence>
<feature type="chain" id="PRO_5022844444" description="Haem-binding uptake Tiki superfamily ChaN domain-containing protein" evidence="1">
    <location>
        <begin position="48"/>
        <end position="357"/>
    </location>
</feature>
<feature type="signal peptide" evidence="1">
    <location>
        <begin position="1"/>
        <end position="47"/>
    </location>
</feature>
<dbReference type="RefSeq" id="WP_149425038.1">
    <property type="nucleotide sequence ID" value="NZ_CP022579.1"/>
</dbReference>